<protein>
    <submittedName>
        <fullName evidence="1">Uncharacterized protein</fullName>
    </submittedName>
</protein>
<name>A0A951QE46_9CYAN</name>
<dbReference type="EMBL" id="JAHHHD010000029">
    <property type="protein sequence ID" value="MBW4661063.1"/>
    <property type="molecule type" value="Genomic_DNA"/>
</dbReference>
<gene>
    <name evidence="1" type="ORF">KME15_20500</name>
</gene>
<accession>A0A951QE46</accession>
<evidence type="ECO:0000313" key="2">
    <source>
        <dbReference type="Proteomes" id="UP000757435"/>
    </source>
</evidence>
<reference evidence="1" key="1">
    <citation type="submission" date="2021-05" db="EMBL/GenBank/DDBJ databases">
        <authorList>
            <person name="Pietrasiak N."/>
            <person name="Ward R."/>
            <person name="Stajich J.E."/>
            <person name="Kurbessoian T."/>
        </authorList>
    </citation>
    <scope>NUCLEOTIDE SEQUENCE</scope>
    <source>
        <strain evidence="1">UHER 2000/2452</strain>
    </source>
</reference>
<dbReference type="AlphaFoldDB" id="A0A951QE46"/>
<sequence length="118" mass="12931">MPADKRLKSEMVRIYSELRESVELLQQLHRSGDTAQAIEGVKFLYNTIKMGHPLPGQQSQIDRIEAAVARMATHSVEPAAAKTEKPNPIPAVVPADAQAERVRKAILAMAMVPSDDSD</sequence>
<organism evidence="1 2">
    <name type="scientific">Drouetiella hepatica Uher 2000/2452</name>
    <dbReference type="NCBI Taxonomy" id="904376"/>
    <lineage>
        <taxon>Bacteria</taxon>
        <taxon>Bacillati</taxon>
        <taxon>Cyanobacteriota</taxon>
        <taxon>Cyanophyceae</taxon>
        <taxon>Oculatellales</taxon>
        <taxon>Oculatellaceae</taxon>
        <taxon>Drouetiella</taxon>
    </lineage>
</organism>
<proteinExistence type="predicted"/>
<reference evidence="1" key="2">
    <citation type="journal article" date="2022" name="Microbiol. Resour. Announc.">
        <title>Metagenome Sequencing to Explore Phylogenomics of Terrestrial Cyanobacteria.</title>
        <authorList>
            <person name="Ward R.D."/>
            <person name="Stajich J.E."/>
            <person name="Johansen J.R."/>
            <person name="Huntemann M."/>
            <person name="Clum A."/>
            <person name="Foster B."/>
            <person name="Foster B."/>
            <person name="Roux S."/>
            <person name="Palaniappan K."/>
            <person name="Varghese N."/>
            <person name="Mukherjee S."/>
            <person name="Reddy T.B.K."/>
            <person name="Daum C."/>
            <person name="Copeland A."/>
            <person name="Chen I.A."/>
            <person name="Ivanova N.N."/>
            <person name="Kyrpides N.C."/>
            <person name="Shapiro N."/>
            <person name="Eloe-Fadrosh E.A."/>
            <person name="Pietrasiak N."/>
        </authorList>
    </citation>
    <scope>NUCLEOTIDE SEQUENCE</scope>
    <source>
        <strain evidence="1">UHER 2000/2452</strain>
    </source>
</reference>
<evidence type="ECO:0000313" key="1">
    <source>
        <dbReference type="EMBL" id="MBW4661063.1"/>
    </source>
</evidence>
<comment type="caution">
    <text evidence="1">The sequence shown here is derived from an EMBL/GenBank/DDBJ whole genome shotgun (WGS) entry which is preliminary data.</text>
</comment>
<dbReference type="Proteomes" id="UP000757435">
    <property type="component" value="Unassembled WGS sequence"/>
</dbReference>